<evidence type="ECO:0000313" key="2">
    <source>
        <dbReference type="EMBL" id="KZP19164.1"/>
    </source>
</evidence>
<dbReference type="STRING" id="436010.A0A166HRW2"/>
<sequence>MGTLSTSLKNILVMEDLTERLTTLSNQLEAALELSMHNIPPPKALFLFSSPRSTPSRPSFKSPNKPLQSSRPRHHPPTPVQPKTESLTNILAEWKKTVKSQWSSVREEWVTERERLPSAREEWESKVQAVESNLGNTTAKLDAGLATLALLQCQQGATSGFGLIGGGGPEGFRGGLATPPSPRSLGCFRTRYL</sequence>
<organism evidence="2 3">
    <name type="scientific">Athelia psychrophila</name>
    <dbReference type="NCBI Taxonomy" id="1759441"/>
    <lineage>
        <taxon>Eukaryota</taxon>
        <taxon>Fungi</taxon>
        <taxon>Dikarya</taxon>
        <taxon>Basidiomycota</taxon>
        <taxon>Agaricomycotina</taxon>
        <taxon>Agaricomycetes</taxon>
        <taxon>Agaricomycetidae</taxon>
        <taxon>Atheliales</taxon>
        <taxon>Atheliaceae</taxon>
        <taxon>Athelia</taxon>
    </lineage>
</organism>
<dbReference type="Proteomes" id="UP000076532">
    <property type="component" value="Unassembled WGS sequence"/>
</dbReference>
<feature type="region of interest" description="Disordered" evidence="1">
    <location>
        <begin position="46"/>
        <end position="85"/>
    </location>
</feature>
<name>A0A166HRW2_9AGAM</name>
<evidence type="ECO:0000256" key="1">
    <source>
        <dbReference type="SAM" id="MobiDB-lite"/>
    </source>
</evidence>
<evidence type="ECO:0000313" key="3">
    <source>
        <dbReference type="Proteomes" id="UP000076532"/>
    </source>
</evidence>
<proteinExistence type="predicted"/>
<protein>
    <submittedName>
        <fullName evidence="2">Uncharacterized protein</fullName>
    </submittedName>
</protein>
<gene>
    <name evidence="2" type="ORF">FIBSPDRAFT_955703</name>
</gene>
<keyword evidence="3" id="KW-1185">Reference proteome</keyword>
<feature type="compositionally biased region" description="Low complexity" evidence="1">
    <location>
        <begin position="48"/>
        <end position="63"/>
    </location>
</feature>
<accession>A0A166HRW2</accession>
<reference evidence="2 3" key="1">
    <citation type="journal article" date="2016" name="Mol. Biol. Evol.">
        <title>Comparative Genomics of Early-Diverging Mushroom-Forming Fungi Provides Insights into the Origins of Lignocellulose Decay Capabilities.</title>
        <authorList>
            <person name="Nagy L.G."/>
            <person name="Riley R."/>
            <person name="Tritt A."/>
            <person name="Adam C."/>
            <person name="Daum C."/>
            <person name="Floudas D."/>
            <person name="Sun H."/>
            <person name="Yadav J.S."/>
            <person name="Pangilinan J."/>
            <person name="Larsson K.H."/>
            <person name="Matsuura K."/>
            <person name="Barry K."/>
            <person name="Labutti K."/>
            <person name="Kuo R."/>
            <person name="Ohm R.A."/>
            <person name="Bhattacharya S.S."/>
            <person name="Shirouzu T."/>
            <person name="Yoshinaga Y."/>
            <person name="Martin F.M."/>
            <person name="Grigoriev I.V."/>
            <person name="Hibbett D.S."/>
        </authorList>
    </citation>
    <scope>NUCLEOTIDE SEQUENCE [LARGE SCALE GENOMIC DNA]</scope>
    <source>
        <strain evidence="2 3">CBS 109695</strain>
    </source>
</reference>
<dbReference type="AlphaFoldDB" id="A0A166HRW2"/>
<dbReference type="EMBL" id="KV417566">
    <property type="protein sequence ID" value="KZP19164.1"/>
    <property type="molecule type" value="Genomic_DNA"/>
</dbReference>